<dbReference type="PROSITE" id="PS01270">
    <property type="entry name" value="BAND_7"/>
    <property type="match status" value="1"/>
</dbReference>
<dbReference type="GO" id="GO:0016020">
    <property type="term" value="C:membrane"/>
    <property type="evidence" value="ECO:0007669"/>
    <property type="project" value="UniProtKB-SubCell"/>
</dbReference>
<dbReference type="FunFam" id="3.30.479.30:FF:000002">
    <property type="entry name" value="band 7 protein AGAP004871"/>
    <property type="match status" value="1"/>
</dbReference>
<dbReference type="Pfam" id="PF14771">
    <property type="entry name" value="DUF4476"/>
    <property type="match status" value="1"/>
</dbReference>
<comment type="similarity">
    <text evidence="2">Belongs to the band 7/mec-2 family.</text>
</comment>
<proteinExistence type="inferred from homology"/>
<dbReference type="InterPro" id="IPR018080">
    <property type="entry name" value="Band_7/stomatin-like_CS"/>
</dbReference>
<evidence type="ECO:0000313" key="5">
    <source>
        <dbReference type="EMBL" id="KAF0038390.1"/>
    </source>
</evidence>
<evidence type="ECO:0000256" key="1">
    <source>
        <dbReference type="ARBA" id="ARBA00004370"/>
    </source>
</evidence>
<name>A0A6A4T2Y0_SCOMX</name>
<dbReference type="InterPro" id="IPR036013">
    <property type="entry name" value="Band_7/SPFH_dom_sf"/>
</dbReference>
<dbReference type="Proteomes" id="UP000438429">
    <property type="component" value="Unassembled WGS sequence"/>
</dbReference>
<dbReference type="InterPro" id="IPR001107">
    <property type="entry name" value="Band_7"/>
</dbReference>
<evidence type="ECO:0000256" key="2">
    <source>
        <dbReference type="ARBA" id="ARBA00008164"/>
    </source>
</evidence>
<dbReference type="PRINTS" id="PR00721">
    <property type="entry name" value="STOMATIN"/>
</dbReference>
<dbReference type="AlphaFoldDB" id="A0A6A4T2Y0"/>
<dbReference type="SMART" id="SM00244">
    <property type="entry name" value="PHB"/>
    <property type="match status" value="1"/>
</dbReference>
<dbReference type="Gene3D" id="6.10.250.2090">
    <property type="match status" value="1"/>
</dbReference>
<feature type="domain" description="Band 7" evidence="4">
    <location>
        <begin position="346"/>
        <end position="505"/>
    </location>
</feature>
<evidence type="ECO:0000256" key="3">
    <source>
        <dbReference type="ARBA" id="ARBA00023136"/>
    </source>
</evidence>
<keyword evidence="3" id="KW-0472">Membrane</keyword>
<protein>
    <recommendedName>
        <fullName evidence="4">Band 7 domain-containing protein</fullName>
    </recommendedName>
</protein>
<dbReference type="SUPFAM" id="SSF117892">
    <property type="entry name" value="Band 7/SPFH domain"/>
    <property type="match status" value="1"/>
</dbReference>
<sequence>MDKKSFDIVLDEIRKCVLTDQRVKAIEQVHGYFSSEQVMEILKYFSWAEPQIKAVKALQHKMVAIPTTKVANILNCFTFSKDRLVVLELIALNIADAQNYRPVEDLFRIHLSEKKRARRILEQVCKVGCKAPVAMISSCGMIPGNPYPKGRPSLVTGTFPGIPPLKKEGEKKDDASNSMEGKGIASRIIGPFKPFPSTYNPHRPVPYPIPPCRPHATIAPSAYNNAGLVSMGGVITTNVAPPPYNSTHKVAGATPSSVASVAPLQAAAVAAAAAAAAAGVPSSSPVLPGFASAFSSNFQPGLGSGLQPPGSSGFPSLLSFPGVPGFSPSGSPAALGGLHNQAMQSALLQIVQEYERAVIFRLGRITDRKAKGPGIFFVLPCTDSFVKVDLRTVSFDIPPQEILTKDSVTVCVDGVVYFRVSDPIASVANVSNADFATRLLAQTTLRNVLGTKNLSELLSDREGIAHSMQTSLDQATDDWGIKVERVEIKDVKLPHQLQRAMAAEAEASREARAKVIAAEGEMNASRALKEASLVIAESPSGLQLRYLQTLSTIAAEKNSTIIFPLPMDIISHFMRK</sequence>
<dbReference type="InterPro" id="IPR001972">
    <property type="entry name" value="Stomatin_HflK_fam"/>
</dbReference>
<evidence type="ECO:0000259" key="4">
    <source>
        <dbReference type="SMART" id="SM00244"/>
    </source>
</evidence>
<accession>A0A6A4T2Y0</accession>
<dbReference type="InterPro" id="IPR042616">
    <property type="entry name" value="PROSER1"/>
</dbReference>
<organism evidence="5 6">
    <name type="scientific">Scophthalmus maximus</name>
    <name type="common">Turbot</name>
    <name type="synonym">Psetta maxima</name>
    <dbReference type="NCBI Taxonomy" id="52904"/>
    <lineage>
        <taxon>Eukaryota</taxon>
        <taxon>Metazoa</taxon>
        <taxon>Chordata</taxon>
        <taxon>Craniata</taxon>
        <taxon>Vertebrata</taxon>
        <taxon>Euteleostomi</taxon>
        <taxon>Actinopterygii</taxon>
        <taxon>Neopterygii</taxon>
        <taxon>Teleostei</taxon>
        <taxon>Neoteleostei</taxon>
        <taxon>Acanthomorphata</taxon>
        <taxon>Carangaria</taxon>
        <taxon>Pleuronectiformes</taxon>
        <taxon>Pleuronectoidei</taxon>
        <taxon>Scophthalmidae</taxon>
        <taxon>Scophthalmus</taxon>
    </lineage>
</organism>
<gene>
    <name evidence="5" type="ORF">F2P81_008874</name>
</gene>
<dbReference type="InterPro" id="IPR028011">
    <property type="entry name" value="DUF4476"/>
</dbReference>
<dbReference type="PANTHER" id="PTHR14880:SF2">
    <property type="entry name" value="PROLINE AND SERINE-RICH PROTEIN 1"/>
    <property type="match status" value="1"/>
</dbReference>
<dbReference type="PANTHER" id="PTHR14880">
    <property type="entry name" value="PROLINE AND SERINE-RICH PROTEIN 1"/>
    <property type="match status" value="1"/>
</dbReference>
<reference evidence="5 6" key="1">
    <citation type="submission" date="2019-06" db="EMBL/GenBank/DDBJ databases">
        <title>Draft genomes of female and male turbot (Scophthalmus maximus).</title>
        <authorList>
            <person name="Xu H."/>
            <person name="Xu X.-W."/>
            <person name="Shao C."/>
            <person name="Chen S."/>
        </authorList>
    </citation>
    <scope>NUCLEOTIDE SEQUENCE [LARGE SCALE GENOMIC DNA]</scope>
    <source>
        <strain evidence="5">Ysfricsl-2016a</strain>
        <tissue evidence="5">Blood</tissue>
    </source>
</reference>
<dbReference type="Gene3D" id="3.30.479.30">
    <property type="entry name" value="Band 7 domain"/>
    <property type="match status" value="1"/>
</dbReference>
<comment type="subcellular location">
    <subcellularLocation>
        <location evidence="1">Membrane</location>
    </subcellularLocation>
</comment>
<dbReference type="Pfam" id="PF01145">
    <property type="entry name" value="Band_7"/>
    <property type="match status" value="1"/>
</dbReference>
<dbReference type="EMBL" id="VEVO01000008">
    <property type="protein sequence ID" value="KAF0038390.1"/>
    <property type="molecule type" value="Genomic_DNA"/>
</dbReference>
<evidence type="ECO:0000313" key="6">
    <source>
        <dbReference type="Proteomes" id="UP000438429"/>
    </source>
</evidence>
<comment type="caution">
    <text evidence="5">The sequence shown here is derived from an EMBL/GenBank/DDBJ whole genome shotgun (WGS) entry which is preliminary data.</text>
</comment>